<feature type="domain" description="EGF-like" evidence="7">
    <location>
        <begin position="849"/>
        <end position="883"/>
    </location>
</feature>
<dbReference type="PROSITE" id="PS00010">
    <property type="entry name" value="ASX_HYDROXYL"/>
    <property type="match status" value="1"/>
</dbReference>
<evidence type="ECO:0000256" key="6">
    <source>
        <dbReference type="SAM" id="Phobius"/>
    </source>
</evidence>
<comment type="caution">
    <text evidence="4">Lacks conserved residue(s) required for the propagation of feature annotation.</text>
</comment>
<dbReference type="EnsemblMetazoa" id="SMAR014663-RA">
    <property type="protein sequence ID" value="SMAR014663-PA"/>
    <property type="gene ID" value="SMAR014663"/>
</dbReference>
<dbReference type="Pfam" id="PF07645">
    <property type="entry name" value="EGF_CA"/>
    <property type="match status" value="1"/>
</dbReference>
<dbReference type="InterPro" id="IPR001881">
    <property type="entry name" value="EGF-like_Ca-bd_dom"/>
</dbReference>
<feature type="region of interest" description="Disordered" evidence="5">
    <location>
        <begin position="223"/>
        <end position="245"/>
    </location>
</feature>
<keyword evidence="1 4" id="KW-0245">EGF-like domain</keyword>
<dbReference type="SUPFAM" id="SSF57184">
    <property type="entry name" value="Growth factor receptor domain"/>
    <property type="match status" value="1"/>
</dbReference>
<dbReference type="SMART" id="SM00179">
    <property type="entry name" value="EGF_CA"/>
    <property type="match status" value="1"/>
</dbReference>
<name>T1JLD3_STRMM</name>
<keyword evidence="9" id="KW-1185">Reference proteome</keyword>
<evidence type="ECO:0000313" key="8">
    <source>
        <dbReference type="EnsemblMetazoa" id="SMAR014663-PA"/>
    </source>
</evidence>
<reference evidence="9" key="1">
    <citation type="submission" date="2011-05" db="EMBL/GenBank/DDBJ databases">
        <authorList>
            <person name="Richards S.R."/>
            <person name="Qu J."/>
            <person name="Jiang H."/>
            <person name="Jhangiani S.N."/>
            <person name="Agravi P."/>
            <person name="Goodspeed R."/>
            <person name="Gross S."/>
            <person name="Mandapat C."/>
            <person name="Jackson L."/>
            <person name="Mathew T."/>
            <person name="Pu L."/>
            <person name="Thornton R."/>
            <person name="Saada N."/>
            <person name="Wilczek-Boney K.B."/>
            <person name="Lee S."/>
            <person name="Kovar C."/>
            <person name="Wu Y."/>
            <person name="Scherer S.E."/>
            <person name="Worley K.C."/>
            <person name="Muzny D.M."/>
            <person name="Gibbs R."/>
        </authorList>
    </citation>
    <scope>NUCLEOTIDE SEQUENCE</scope>
    <source>
        <strain evidence="9">Brora</strain>
    </source>
</reference>
<keyword evidence="6" id="KW-0812">Transmembrane</keyword>
<feature type="region of interest" description="Disordered" evidence="5">
    <location>
        <begin position="579"/>
        <end position="621"/>
    </location>
</feature>
<dbReference type="InterPro" id="IPR018097">
    <property type="entry name" value="EGF_Ca-bd_CS"/>
</dbReference>
<dbReference type="InterPro" id="IPR009030">
    <property type="entry name" value="Growth_fac_rcpt_cys_sf"/>
</dbReference>
<evidence type="ECO:0000256" key="2">
    <source>
        <dbReference type="ARBA" id="ARBA00022737"/>
    </source>
</evidence>
<dbReference type="Proteomes" id="UP000014500">
    <property type="component" value="Unassembled WGS sequence"/>
</dbReference>
<dbReference type="CDD" id="cd00054">
    <property type="entry name" value="EGF_CA"/>
    <property type="match status" value="1"/>
</dbReference>
<evidence type="ECO:0000259" key="7">
    <source>
        <dbReference type="PROSITE" id="PS50026"/>
    </source>
</evidence>
<keyword evidence="6" id="KW-1133">Transmembrane helix</keyword>
<dbReference type="GO" id="GO:0005509">
    <property type="term" value="F:calcium ion binding"/>
    <property type="evidence" value="ECO:0007669"/>
    <property type="project" value="InterPro"/>
</dbReference>
<feature type="transmembrane region" description="Helical" evidence="6">
    <location>
        <begin position="888"/>
        <end position="913"/>
    </location>
</feature>
<dbReference type="PROSITE" id="PS50026">
    <property type="entry name" value="EGF_3"/>
    <property type="match status" value="2"/>
</dbReference>
<accession>T1JLD3</accession>
<evidence type="ECO:0000256" key="1">
    <source>
        <dbReference type="ARBA" id="ARBA00022536"/>
    </source>
</evidence>
<dbReference type="SMART" id="SM00181">
    <property type="entry name" value="EGF"/>
    <property type="match status" value="3"/>
</dbReference>
<dbReference type="PANTHER" id="PTHR24034:SF89">
    <property type="entry name" value="COMPLEMENT COMPONENT C1Q RECEPTOR"/>
    <property type="match status" value="1"/>
</dbReference>
<feature type="transmembrane region" description="Helical" evidence="6">
    <location>
        <begin position="17"/>
        <end position="34"/>
    </location>
</feature>
<dbReference type="HOGENOM" id="CLU_288755_0_0_1"/>
<dbReference type="InterPro" id="IPR000742">
    <property type="entry name" value="EGF"/>
</dbReference>
<evidence type="ECO:0000256" key="4">
    <source>
        <dbReference type="PROSITE-ProRule" id="PRU00076"/>
    </source>
</evidence>
<dbReference type="eggNOG" id="ENOG502QQSU">
    <property type="taxonomic scope" value="Eukaryota"/>
</dbReference>
<organism evidence="8 9">
    <name type="scientific">Strigamia maritima</name>
    <name type="common">European centipede</name>
    <name type="synonym">Geophilus maritimus</name>
    <dbReference type="NCBI Taxonomy" id="126957"/>
    <lineage>
        <taxon>Eukaryota</taxon>
        <taxon>Metazoa</taxon>
        <taxon>Ecdysozoa</taxon>
        <taxon>Arthropoda</taxon>
        <taxon>Myriapoda</taxon>
        <taxon>Chilopoda</taxon>
        <taxon>Pleurostigmophora</taxon>
        <taxon>Geophilomorpha</taxon>
        <taxon>Linotaeniidae</taxon>
        <taxon>Strigamia</taxon>
    </lineage>
</organism>
<evidence type="ECO:0000313" key="9">
    <source>
        <dbReference type="Proteomes" id="UP000014500"/>
    </source>
</evidence>
<reference evidence="8" key="2">
    <citation type="submission" date="2015-02" db="UniProtKB">
        <authorList>
            <consortium name="EnsemblMetazoa"/>
        </authorList>
    </citation>
    <scope>IDENTIFICATION</scope>
</reference>
<feature type="compositionally biased region" description="Low complexity" evidence="5">
    <location>
        <begin position="604"/>
        <end position="613"/>
    </location>
</feature>
<protein>
    <recommendedName>
        <fullName evidence="7">EGF-like domain-containing protein</fullName>
    </recommendedName>
</protein>
<feature type="disulfide bond" evidence="4">
    <location>
        <begin position="873"/>
        <end position="882"/>
    </location>
</feature>
<dbReference type="InterPro" id="IPR000152">
    <property type="entry name" value="EGF-type_Asp/Asn_hydroxyl_site"/>
</dbReference>
<keyword evidence="6" id="KW-0472">Membrane</keyword>
<dbReference type="PROSITE" id="PS01187">
    <property type="entry name" value="EGF_CA"/>
    <property type="match status" value="1"/>
</dbReference>
<sequence>MCGLYDANNSQMGSFRLYFKLIWLYILLLGYTIITVKNEDEILEDDKGQILHYYTTDGDLSELLQTTSTPQSSVTRHFDGFLSNEDSVTHSEHVKTSDPLVLTSSIPSESNIRDSSAFSIPMKSKTNNNLFIGLTNYDHNRDSTTNGESVYQWSLDSDDEVEAVYYSIYPDFTEPKSKLQFVNYNSRELRSIVDEELQSFAEVSLRTSELPVIDIMDSIQPTPVDEKSSALSSSSKHQVQSTRVNNLSNDSTLLATSHKNTGIDDIINGLVHLLGDNVKVANSTDRNLSMSNSQSVVSTRINNRGPPTSVHLLTDEIVFTSLSYEIDDTTTDATYLDTYTTSETSITDEIIIESSVTDDITTTTPLSDQITLSTPTIDQITITTTHSESKFEDKIQLPVTTKVEITTSPTQTHLSSTTKLTDFATTEVFVPTEPAITGWRPVKPFKYDLTNHMHTNSLPSTHTEPIHYFPTFSSDTATSESAHQPLRPSFYNSDSNTLSTTTSTQRIIPSTEELSLITANEEYFGDILLTATGVMNGGGKPTKVIPTTQQSSVVKETVPNNNDQLVYIDGRRQYFTLQNSDDTEGGVKSGVVENQPRPRPPTVKPTVNKPTRTNVPKRKQTTTSTIRIDTCIVGDDTACDVKNHEVCRTEGGVSSCTCPPGLARAKNSNECIAVISLLLYLRVDHINGQRLLFDEVYTIDSPEKEYVKHEAVHGITSLFRMSSLAPIFVELHFNSFYAIGGKLATNVTIMIQESPHTSTQLIKQVISRELISTLQQKNHSLGKSHLSVDSRFNPIPSIQDLNECADSEWNDCSINSDCENTFGSFKCNCWPGFTDKFSHDALKHGRVCTACSPEYCNNHGICILNEGKQECRCKGSYIGHKCEIDSEVLGVALGASLAALLIIILTFICLCMWSRRWKKDHQKPQIHSASPSFTYMDKTAKAHCDLHSLVSDNTLQWFPMRDTRNNFYSVEPPEMIRNPLALVPSHAPYSTIIRSNHLSHSQTKLMGSDDCINETPTTRFYVPRPKARLRTEYQNIYSDPIHDEEFINASRQHRPFLCVNKALK</sequence>
<dbReference type="Gene3D" id="2.10.25.10">
    <property type="entry name" value="Laminin"/>
    <property type="match status" value="1"/>
</dbReference>
<dbReference type="EMBL" id="JH432045">
    <property type="status" value="NOT_ANNOTATED_CDS"/>
    <property type="molecule type" value="Genomic_DNA"/>
</dbReference>
<dbReference type="InterPro" id="IPR050751">
    <property type="entry name" value="ECM_structural_protein"/>
</dbReference>
<dbReference type="AlphaFoldDB" id="T1JLD3"/>
<dbReference type="InterPro" id="IPR049883">
    <property type="entry name" value="NOTCH1_EGF-like"/>
</dbReference>
<evidence type="ECO:0000256" key="5">
    <source>
        <dbReference type="SAM" id="MobiDB-lite"/>
    </source>
</evidence>
<dbReference type="PANTHER" id="PTHR24034">
    <property type="entry name" value="EGF-LIKE DOMAIN-CONTAINING PROTEIN"/>
    <property type="match status" value="1"/>
</dbReference>
<proteinExistence type="predicted"/>
<keyword evidence="3 4" id="KW-1015">Disulfide bond</keyword>
<feature type="compositionally biased region" description="Polar residues" evidence="5">
    <location>
        <begin position="236"/>
        <end position="245"/>
    </location>
</feature>
<keyword evidence="2" id="KW-0677">Repeat</keyword>
<evidence type="ECO:0000256" key="3">
    <source>
        <dbReference type="ARBA" id="ARBA00023157"/>
    </source>
</evidence>
<feature type="domain" description="EGF-like" evidence="7">
    <location>
        <begin position="800"/>
        <end position="839"/>
    </location>
</feature>
<dbReference type="PROSITE" id="PS00022">
    <property type="entry name" value="EGF_1"/>
    <property type="match status" value="1"/>
</dbReference>